<dbReference type="CDD" id="cd02440">
    <property type="entry name" value="AdoMet_MTases"/>
    <property type="match status" value="1"/>
</dbReference>
<evidence type="ECO:0000313" key="2">
    <source>
        <dbReference type="EMBL" id="RFU26096.1"/>
    </source>
</evidence>
<evidence type="ECO:0000313" key="3">
    <source>
        <dbReference type="Proteomes" id="UP000258309"/>
    </source>
</evidence>
<dbReference type="SUPFAM" id="SSF53335">
    <property type="entry name" value="S-adenosyl-L-methionine-dependent methyltransferases"/>
    <property type="match status" value="1"/>
</dbReference>
<dbReference type="OMA" id="MIHVWAR"/>
<dbReference type="GO" id="GO:0008168">
    <property type="term" value="F:methyltransferase activity"/>
    <property type="evidence" value="ECO:0007669"/>
    <property type="project" value="TreeGrafter"/>
</dbReference>
<dbReference type="Gene3D" id="3.40.50.150">
    <property type="entry name" value="Vaccinia Virus protein VP39"/>
    <property type="match status" value="1"/>
</dbReference>
<organism evidence="2 3">
    <name type="scientific">Scytalidium lignicola</name>
    <name type="common">Hyphomycete</name>
    <dbReference type="NCBI Taxonomy" id="5539"/>
    <lineage>
        <taxon>Eukaryota</taxon>
        <taxon>Fungi</taxon>
        <taxon>Dikarya</taxon>
        <taxon>Ascomycota</taxon>
        <taxon>Pezizomycotina</taxon>
        <taxon>Leotiomycetes</taxon>
        <taxon>Leotiomycetes incertae sedis</taxon>
        <taxon>Scytalidium</taxon>
    </lineage>
</organism>
<dbReference type="OrthoDB" id="10017101at2759"/>
<protein>
    <recommendedName>
        <fullName evidence="1">Methyltransferase domain-containing protein</fullName>
    </recommendedName>
</protein>
<keyword evidence="3" id="KW-1185">Reference proteome</keyword>
<feature type="non-terminal residue" evidence="2">
    <location>
        <position position="1"/>
    </location>
</feature>
<feature type="domain" description="Methyltransferase" evidence="1">
    <location>
        <begin position="40"/>
        <end position="163"/>
    </location>
</feature>
<dbReference type="AlphaFoldDB" id="A0A3E2GY86"/>
<proteinExistence type="predicted"/>
<dbReference type="PANTHER" id="PTHR43591:SF24">
    <property type="entry name" value="2-METHOXY-6-POLYPRENYL-1,4-BENZOQUINOL METHYLASE, MITOCHONDRIAL"/>
    <property type="match status" value="1"/>
</dbReference>
<name>A0A3E2GY86_SCYLI</name>
<feature type="non-terminal residue" evidence="2">
    <location>
        <position position="270"/>
    </location>
</feature>
<dbReference type="InterPro" id="IPR025714">
    <property type="entry name" value="Methyltranfer_dom"/>
</dbReference>
<dbReference type="STRING" id="5539.A0A3E2GY86"/>
<comment type="caution">
    <text evidence="2">The sequence shown here is derived from an EMBL/GenBank/DDBJ whole genome shotgun (WGS) entry which is preliminary data.</text>
</comment>
<dbReference type="InterPro" id="IPR029063">
    <property type="entry name" value="SAM-dependent_MTases_sf"/>
</dbReference>
<dbReference type="Proteomes" id="UP000258309">
    <property type="component" value="Unassembled WGS sequence"/>
</dbReference>
<accession>A0A3E2GY86</accession>
<evidence type="ECO:0000259" key="1">
    <source>
        <dbReference type="Pfam" id="PF13847"/>
    </source>
</evidence>
<dbReference type="EMBL" id="NCSJ02000285">
    <property type="protein sequence ID" value="RFU26096.1"/>
    <property type="molecule type" value="Genomic_DNA"/>
</dbReference>
<sequence>MSNPTIVYASDHSPSVLSVHQWRTISNSVPYIKPYLTTPTLKILDVGCGPGSITVDLAKHVPQGHVTGVEYTPEPLVQARALAASQNVQNVDFTVGDIHQLEFEDGSFDLVHAHQVLQHVADPVRALREMRRVTKKGGYVCVRESAAKLWFPASEGMAKWNELVLAVGRAKGSNPDPGSWIHVWAHEADFEWEAIKCSAGTWCFRTVEERKWWADSFIGRVTEGKFREFAVEGGHATIEELDEIAKTWREWKDREDGWFSILHGEIVCQV</sequence>
<dbReference type="PANTHER" id="PTHR43591">
    <property type="entry name" value="METHYLTRANSFERASE"/>
    <property type="match status" value="1"/>
</dbReference>
<reference evidence="2 3" key="1">
    <citation type="submission" date="2018-05" db="EMBL/GenBank/DDBJ databases">
        <title>Draft genome sequence of Scytalidium lignicola DSM 105466, a ubiquitous saprotrophic fungus.</title>
        <authorList>
            <person name="Buettner E."/>
            <person name="Gebauer A.M."/>
            <person name="Hofrichter M."/>
            <person name="Liers C."/>
            <person name="Kellner H."/>
        </authorList>
    </citation>
    <scope>NUCLEOTIDE SEQUENCE [LARGE SCALE GENOMIC DNA]</scope>
    <source>
        <strain evidence="2 3">DSM 105466</strain>
    </source>
</reference>
<dbReference type="Pfam" id="PF13847">
    <property type="entry name" value="Methyltransf_31"/>
    <property type="match status" value="1"/>
</dbReference>
<gene>
    <name evidence="2" type="ORF">B7463_g10242</name>
</gene>